<gene>
    <name evidence="7" type="ORF">HYY65_02560</name>
</gene>
<proteinExistence type="predicted"/>
<evidence type="ECO:0000256" key="2">
    <source>
        <dbReference type="ARBA" id="ARBA00023125"/>
    </source>
</evidence>
<keyword evidence="1 3" id="KW-0597">Phosphoprotein</keyword>
<dbReference type="InterPro" id="IPR058245">
    <property type="entry name" value="NreC/VraR/RcsB-like_REC"/>
</dbReference>
<evidence type="ECO:0000313" key="8">
    <source>
        <dbReference type="Proteomes" id="UP000741360"/>
    </source>
</evidence>
<evidence type="ECO:0000259" key="6">
    <source>
        <dbReference type="PROSITE" id="PS50110"/>
    </source>
</evidence>
<dbReference type="AlphaFoldDB" id="A0A932GN89"/>
<dbReference type="GO" id="GO:0003677">
    <property type="term" value="F:DNA binding"/>
    <property type="evidence" value="ECO:0007669"/>
    <property type="project" value="UniProtKB-KW"/>
</dbReference>
<dbReference type="SUPFAM" id="SSF46894">
    <property type="entry name" value="C-terminal effector domain of the bipartite response regulators"/>
    <property type="match status" value="1"/>
</dbReference>
<feature type="domain" description="Response regulatory" evidence="6">
    <location>
        <begin position="5"/>
        <end position="121"/>
    </location>
</feature>
<dbReference type="InterPro" id="IPR039420">
    <property type="entry name" value="WalR-like"/>
</dbReference>
<dbReference type="PROSITE" id="PS50043">
    <property type="entry name" value="HTH_LUXR_2"/>
    <property type="match status" value="1"/>
</dbReference>
<evidence type="ECO:0000259" key="5">
    <source>
        <dbReference type="PROSITE" id="PS50043"/>
    </source>
</evidence>
<protein>
    <submittedName>
        <fullName evidence="7">Response regulator transcription factor</fullName>
    </submittedName>
</protein>
<evidence type="ECO:0000256" key="3">
    <source>
        <dbReference type="PROSITE-ProRule" id="PRU00169"/>
    </source>
</evidence>
<sequence length="224" mass="24651">MKPIRVLVVDDHPLFRQGVASLLREQTDMEIVGEAEDGAQALNRIQALLPDVILMDIQMPIVDGIEATRKIKEILPNSKVIILTVAEEEHSLFEAIKSGADGYLLKKIGSQALLQAIRGVFHGEASISSSMAAKILKEFSEQSRRGKSKEETPDELSPRETEVLDLVTQGQTNKEIAAALAISEGTVKNHMRNIMDKLHLRNRAQAAVYALRQGLVSKKPPSLD</sequence>
<dbReference type="InterPro" id="IPR011006">
    <property type="entry name" value="CheY-like_superfamily"/>
</dbReference>
<dbReference type="Pfam" id="PF00072">
    <property type="entry name" value="Response_reg"/>
    <property type="match status" value="1"/>
</dbReference>
<evidence type="ECO:0000313" key="7">
    <source>
        <dbReference type="EMBL" id="MBI3013955.1"/>
    </source>
</evidence>
<comment type="caution">
    <text evidence="7">The sequence shown here is derived from an EMBL/GenBank/DDBJ whole genome shotgun (WGS) entry which is preliminary data.</text>
</comment>
<organism evidence="7 8">
    <name type="scientific">Tectimicrobiota bacterium</name>
    <dbReference type="NCBI Taxonomy" id="2528274"/>
    <lineage>
        <taxon>Bacteria</taxon>
        <taxon>Pseudomonadati</taxon>
        <taxon>Nitrospinota/Tectimicrobiota group</taxon>
        <taxon>Candidatus Tectimicrobiota</taxon>
    </lineage>
</organism>
<dbReference type="Pfam" id="PF00196">
    <property type="entry name" value="GerE"/>
    <property type="match status" value="1"/>
</dbReference>
<evidence type="ECO:0000256" key="4">
    <source>
        <dbReference type="SAM" id="MobiDB-lite"/>
    </source>
</evidence>
<dbReference type="PROSITE" id="PS00622">
    <property type="entry name" value="HTH_LUXR_1"/>
    <property type="match status" value="1"/>
</dbReference>
<dbReference type="Proteomes" id="UP000741360">
    <property type="component" value="Unassembled WGS sequence"/>
</dbReference>
<dbReference type="CDD" id="cd17535">
    <property type="entry name" value="REC_NarL-like"/>
    <property type="match status" value="1"/>
</dbReference>
<dbReference type="SUPFAM" id="SSF52172">
    <property type="entry name" value="CheY-like"/>
    <property type="match status" value="1"/>
</dbReference>
<dbReference type="EMBL" id="JACPSX010000043">
    <property type="protein sequence ID" value="MBI3013955.1"/>
    <property type="molecule type" value="Genomic_DNA"/>
</dbReference>
<feature type="modified residue" description="4-aspartylphosphate" evidence="3">
    <location>
        <position position="56"/>
    </location>
</feature>
<dbReference type="SMART" id="SM00421">
    <property type="entry name" value="HTH_LUXR"/>
    <property type="match status" value="1"/>
</dbReference>
<dbReference type="CDD" id="cd06170">
    <property type="entry name" value="LuxR_C_like"/>
    <property type="match status" value="1"/>
</dbReference>
<accession>A0A932GN89</accession>
<dbReference type="PROSITE" id="PS50110">
    <property type="entry name" value="RESPONSE_REGULATORY"/>
    <property type="match status" value="1"/>
</dbReference>
<dbReference type="SMART" id="SM00448">
    <property type="entry name" value="REC"/>
    <property type="match status" value="1"/>
</dbReference>
<dbReference type="InterPro" id="IPR016032">
    <property type="entry name" value="Sig_transdc_resp-reg_C-effctor"/>
</dbReference>
<dbReference type="InterPro" id="IPR001789">
    <property type="entry name" value="Sig_transdc_resp-reg_receiver"/>
</dbReference>
<feature type="region of interest" description="Disordered" evidence="4">
    <location>
        <begin position="140"/>
        <end position="159"/>
    </location>
</feature>
<feature type="domain" description="HTH luxR-type" evidence="5">
    <location>
        <begin position="149"/>
        <end position="214"/>
    </location>
</feature>
<dbReference type="PANTHER" id="PTHR43214">
    <property type="entry name" value="TWO-COMPONENT RESPONSE REGULATOR"/>
    <property type="match status" value="1"/>
</dbReference>
<dbReference type="Gene3D" id="3.40.50.2300">
    <property type="match status" value="1"/>
</dbReference>
<dbReference type="InterPro" id="IPR000792">
    <property type="entry name" value="Tscrpt_reg_LuxR_C"/>
</dbReference>
<keyword evidence="2" id="KW-0238">DNA-binding</keyword>
<evidence type="ECO:0000256" key="1">
    <source>
        <dbReference type="ARBA" id="ARBA00022553"/>
    </source>
</evidence>
<dbReference type="PRINTS" id="PR00038">
    <property type="entry name" value="HTHLUXR"/>
</dbReference>
<dbReference type="PANTHER" id="PTHR43214:SF37">
    <property type="entry name" value="TRANSCRIPTIONAL REGULATORY PROTEIN YDFI"/>
    <property type="match status" value="1"/>
</dbReference>
<dbReference type="GO" id="GO:0000160">
    <property type="term" value="P:phosphorelay signal transduction system"/>
    <property type="evidence" value="ECO:0007669"/>
    <property type="project" value="InterPro"/>
</dbReference>
<dbReference type="GO" id="GO:0006355">
    <property type="term" value="P:regulation of DNA-templated transcription"/>
    <property type="evidence" value="ECO:0007669"/>
    <property type="project" value="InterPro"/>
</dbReference>
<reference evidence="7" key="1">
    <citation type="submission" date="2020-07" db="EMBL/GenBank/DDBJ databases">
        <title>Huge and variable diversity of episymbiotic CPR bacteria and DPANN archaea in groundwater ecosystems.</title>
        <authorList>
            <person name="He C.Y."/>
            <person name="Keren R."/>
            <person name="Whittaker M."/>
            <person name="Farag I.F."/>
            <person name="Doudna J."/>
            <person name="Cate J.H.D."/>
            <person name="Banfield J.F."/>
        </authorList>
    </citation>
    <scope>NUCLEOTIDE SEQUENCE</scope>
    <source>
        <strain evidence="7">NC_groundwater_717_Ag_S-0.2um_59_8</strain>
    </source>
</reference>
<name>A0A932GN89_UNCTE</name>